<evidence type="ECO:0000313" key="2">
    <source>
        <dbReference type="EMBL" id="JAD42579.1"/>
    </source>
</evidence>
<keyword evidence="1" id="KW-1133">Transmembrane helix</keyword>
<proteinExistence type="predicted"/>
<reference evidence="2" key="2">
    <citation type="journal article" date="2015" name="Data Brief">
        <title>Shoot transcriptome of the giant reed, Arundo donax.</title>
        <authorList>
            <person name="Barrero R.A."/>
            <person name="Guerrero F.D."/>
            <person name="Moolhuijzen P."/>
            <person name="Goolsby J.A."/>
            <person name="Tidwell J."/>
            <person name="Bellgard S.E."/>
            <person name="Bellgard M.I."/>
        </authorList>
    </citation>
    <scope>NUCLEOTIDE SEQUENCE</scope>
    <source>
        <tissue evidence="2">Shoot tissue taken approximately 20 cm above the soil surface</tissue>
    </source>
</reference>
<sequence>MLLETTRFLVQVNLEKSRCVILVNELKVINFLILSLIVCPMLL</sequence>
<evidence type="ECO:0000256" key="1">
    <source>
        <dbReference type="SAM" id="Phobius"/>
    </source>
</evidence>
<protein>
    <submittedName>
        <fullName evidence="2">Uncharacterized protein</fullName>
    </submittedName>
</protein>
<keyword evidence="1" id="KW-0472">Membrane</keyword>
<reference evidence="2" key="1">
    <citation type="submission" date="2014-09" db="EMBL/GenBank/DDBJ databases">
        <authorList>
            <person name="Magalhaes I.L.F."/>
            <person name="Oliveira U."/>
            <person name="Santos F.R."/>
            <person name="Vidigal T.H.D.A."/>
            <person name="Brescovit A.D."/>
            <person name="Santos A.J."/>
        </authorList>
    </citation>
    <scope>NUCLEOTIDE SEQUENCE</scope>
    <source>
        <tissue evidence="2">Shoot tissue taken approximately 20 cm above the soil surface</tissue>
    </source>
</reference>
<accession>A0A0A8ZT71</accession>
<dbReference type="AlphaFoldDB" id="A0A0A8ZT71"/>
<name>A0A0A8ZT71_ARUDO</name>
<feature type="transmembrane region" description="Helical" evidence="1">
    <location>
        <begin position="20"/>
        <end position="42"/>
    </location>
</feature>
<dbReference type="EMBL" id="GBRH01255316">
    <property type="protein sequence ID" value="JAD42579.1"/>
    <property type="molecule type" value="Transcribed_RNA"/>
</dbReference>
<organism evidence="2">
    <name type="scientific">Arundo donax</name>
    <name type="common">Giant reed</name>
    <name type="synonym">Donax arundinaceus</name>
    <dbReference type="NCBI Taxonomy" id="35708"/>
    <lineage>
        <taxon>Eukaryota</taxon>
        <taxon>Viridiplantae</taxon>
        <taxon>Streptophyta</taxon>
        <taxon>Embryophyta</taxon>
        <taxon>Tracheophyta</taxon>
        <taxon>Spermatophyta</taxon>
        <taxon>Magnoliopsida</taxon>
        <taxon>Liliopsida</taxon>
        <taxon>Poales</taxon>
        <taxon>Poaceae</taxon>
        <taxon>PACMAD clade</taxon>
        <taxon>Arundinoideae</taxon>
        <taxon>Arundineae</taxon>
        <taxon>Arundo</taxon>
    </lineage>
</organism>
<keyword evidence="1" id="KW-0812">Transmembrane</keyword>